<evidence type="ECO:0000256" key="1">
    <source>
        <dbReference type="SAM" id="MobiDB-lite"/>
    </source>
</evidence>
<feature type="compositionally biased region" description="Basic and acidic residues" evidence="1">
    <location>
        <begin position="411"/>
        <end position="424"/>
    </location>
</feature>
<organism evidence="2 3">
    <name type="scientific">Coniella lustricola</name>
    <dbReference type="NCBI Taxonomy" id="2025994"/>
    <lineage>
        <taxon>Eukaryota</taxon>
        <taxon>Fungi</taxon>
        <taxon>Dikarya</taxon>
        <taxon>Ascomycota</taxon>
        <taxon>Pezizomycotina</taxon>
        <taxon>Sordariomycetes</taxon>
        <taxon>Sordariomycetidae</taxon>
        <taxon>Diaporthales</taxon>
        <taxon>Schizoparmaceae</taxon>
        <taxon>Coniella</taxon>
    </lineage>
</organism>
<protein>
    <submittedName>
        <fullName evidence="2">Uncharacterized protein</fullName>
    </submittedName>
</protein>
<dbReference type="AlphaFoldDB" id="A0A2T3A789"/>
<dbReference type="EMBL" id="KZ678447">
    <property type="protein sequence ID" value="PSR84165.1"/>
    <property type="molecule type" value="Genomic_DNA"/>
</dbReference>
<accession>A0A2T3A789</accession>
<dbReference type="STRING" id="2025994.A0A2T3A789"/>
<evidence type="ECO:0000313" key="3">
    <source>
        <dbReference type="Proteomes" id="UP000241462"/>
    </source>
</evidence>
<proteinExistence type="predicted"/>
<dbReference type="OrthoDB" id="5367448at2759"/>
<gene>
    <name evidence="2" type="ORF">BD289DRAFT_482897</name>
</gene>
<name>A0A2T3A789_9PEZI</name>
<dbReference type="Proteomes" id="UP000241462">
    <property type="component" value="Unassembled WGS sequence"/>
</dbReference>
<sequence length="424" mass="48831">MASSAGWFSLRRIELIQPRSLLLRVWPPPITLSERRAVLQALQRYGEIEVFKRLPEANTFICAPATSKIANQLVELSPLVFKHISNPLHSIIDQPTDDAKPFDIAAPVEVHMVEKDTQEEQEAQQRRIPKDFAADPIKTFEVKINLSQDNYSHKRAIEWNPLHGPWPETSKEDQDFAYFALREVIPGSMAKEGLCDWNTGGQLNEDVKHMRSQEEVSHEWQIQQRKLRKQADRAFPVGSEEDELVLWSTTDQDQRRRQAEAARMELALQRGQPVKKEAVGRPDTLLGADLNSFEAMKEAARTQSPKKTKKHKGESFLSPNEFERALRAPERKPRRNRAPKRTILNEHALRMHYWAKDAIPMSGEIKYKSILNKDVEDKPFTIENFVTLPKKDMEPCAEKSLVRRGSLPRLPRRDNTETSRTEQG</sequence>
<reference evidence="2 3" key="1">
    <citation type="journal article" date="2018" name="Mycol. Prog.">
        <title>Coniella lustricola, a new species from submerged detritus.</title>
        <authorList>
            <person name="Raudabaugh D.B."/>
            <person name="Iturriaga T."/>
            <person name="Carver A."/>
            <person name="Mondo S."/>
            <person name="Pangilinan J."/>
            <person name="Lipzen A."/>
            <person name="He G."/>
            <person name="Amirebrahimi M."/>
            <person name="Grigoriev I.V."/>
            <person name="Miller A.N."/>
        </authorList>
    </citation>
    <scope>NUCLEOTIDE SEQUENCE [LARGE SCALE GENOMIC DNA]</scope>
    <source>
        <strain evidence="2 3">B22-T-1</strain>
    </source>
</reference>
<feature type="region of interest" description="Disordered" evidence="1">
    <location>
        <begin position="393"/>
        <end position="424"/>
    </location>
</feature>
<dbReference type="InParanoid" id="A0A2T3A789"/>
<keyword evidence="3" id="KW-1185">Reference proteome</keyword>
<evidence type="ECO:0000313" key="2">
    <source>
        <dbReference type="EMBL" id="PSR84165.1"/>
    </source>
</evidence>